<feature type="transmembrane region" description="Helical" evidence="7">
    <location>
        <begin position="370"/>
        <end position="390"/>
    </location>
</feature>
<feature type="transmembrane region" description="Helical" evidence="7">
    <location>
        <begin position="63"/>
        <end position="87"/>
    </location>
</feature>
<feature type="transmembrane region" description="Helical" evidence="7">
    <location>
        <begin position="93"/>
        <end position="113"/>
    </location>
</feature>
<dbReference type="EMBL" id="JAUSVX010000012">
    <property type="protein sequence ID" value="MDQ0472552.1"/>
    <property type="molecule type" value="Genomic_DNA"/>
</dbReference>
<feature type="transmembrane region" description="Helical" evidence="7">
    <location>
        <begin position="448"/>
        <end position="467"/>
    </location>
</feature>
<keyword evidence="6 7" id="KW-0472">Membrane</keyword>
<proteinExistence type="predicted"/>
<dbReference type="RefSeq" id="WP_307279529.1">
    <property type="nucleotide sequence ID" value="NZ_JAUSVX010000012.1"/>
</dbReference>
<dbReference type="PANTHER" id="PTHR30509">
    <property type="entry name" value="P-HYDROXYBENZOIC ACID EFFLUX PUMP SUBUNIT-RELATED"/>
    <property type="match status" value="1"/>
</dbReference>
<evidence type="ECO:0000256" key="1">
    <source>
        <dbReference type="ARBA" id="ARBA00004651"/>
    </source>
</evidence>
<comment type="subcellular location">
    <subcellularLocation>
        <location evidence="1">Cell membrane</location>
        <topology evidence="1">Multi-pass membrane protein</topology>
    </subcellularLocation>
</comment>
<feature type="transmembrane region" description="Helical" evidence="7">
    <location>
        <begin position="498"/>
        <end position="521"/>
    </location>
</feature>
<feature type="transmembrane region" description="Helical" evidence="7">
    <location>
        <begin position="396"/>
        <end position="413"/>
    </location>
</feature>
<dbReference type="Pfam" id="PF04632">
    <property type="entry name" value="FUSC"/>
    <property type="match status" value="1"/>
</dbReference>
<evidence type="ECO:0000256" key="2">
    <source>
        <dbReference type="ARBA" id="ARBA00022448"/>
    </source>
</evidence>
<dbReference type="InterPro" id="IPR006726">
    <property type="entry name" value="PHBA_efflux_AaeB/fusaric-R"/>
</dbReference>
<name>A0ABU0JE46_9HYPH</name>
<evidence type="ECO:0000256" key="4">
    <source>
        <dbReference type="ARBA" id="ARBA00022692"/>
    </source>
</evidence>
<reference evidence="8 9" key="1">
    <citation type="submission" date="2023-07" db="EMBL/GenBank/DDBJ databases">
        <title>Genomic Encyclopedia of Type Strains, Phase IV (KMG-IV): sequencing the most valuable type-strain genomes for metagenomic binning, comparative biology and taxonomic classification.</title>
        <authorList>
            <person name="Goeker M."/>
        </authorList>
    </citation>
    <scope>NUCLEOTIDE SEQUENCE [LARGE SCALE GENOMIC DNA]</scope>
    <source>
        <strain evidence="8 9">DSM 19619</strain>
    </source>
</reference>
<feature type="transmembrane region" description="Helical" evidence="7">
    <location>
        <begin position="120"/>
        <end position="140"/>
    </location>
</feature>
<sequence length="688" mass="72732">MSVSPAVSMPRLALPPRADWIFALRTAVTGLAALFIASALGLEQPQWAMMTVFIVSQPVAGMVLAKGFFRLVGTLVGALAAIGIAAAAGDSPILFVVMLALWIGLCTFVSSMLRNPESYGAALAGYTAAIIGLPAFGHPHLFVELAVARCAEIMLGIVLAGLAGRFVLPQLARDALVERLAACIVDLARYAAAAIHQAGRAELDAMYAALIADTQALAAMRAYARLEAPGLVTHGRQMRHTIGYLLAAMSAARTLQARAAHPSSAIQPFRRSLDAILTDLAERPEALLEIRPSLRRIDELTARAQQSLDAPAVEDEDYVGVTARLTILTELLGALKATLRGLSALRLRSPDRVAPQALPALTIHRDHRAALTNAVRAAVASLCVTAFWMATRWADAAGVAVIVAVVSSLFASMPDPMQSAWSFFRGTFIAAPFAFLVGQLLLPALPGFGWFVLLVAPVLVGAGLAMANPRLTSIATAFAINFVLFLNPHAAMAYAPQAFLGSTAAILIGILLSMGVFAVVLPQRPRETMLRLVEAMHGDLMRLSLHERIPKPSAFESLAYDRVNQLMPLVQQRGEAGKVLLDGAIASVMLGLEILRLRRAERAGALPAAAGQVLADGLTGVARLIQARPRDTRPALALVAALREAAGRIGVPTAAPAVLQVAASLRLIAAVIEDHPRFFTREAVASPA</sequence>
<dbReference type="PANTHER" id="PTHR30509:SF9">
    <property type="entry name" value="MULTIDRUG RESISTANCE PROTEIN MDTO"/>
    <property type="match status" value="1"/>
</dbReference>
<dbReference type="Proteomes" id="UP001242480">
    <property type="component" value="Unassembled WGS sequence"/>
</dbReference>
<keyword evidence="5 7" id="KW-1133">Transmembrane helix</keyword>
<keyword evidence="4 7" id="KW-0812">Transmembrane</keyword>
<keyword evidence="9" id="KW-1185">Reference proteome</keyword>
<feature type="transmembrane region" description="Helical" evidence="7">
    <location>
        <begin position="420"/>
        <end position="442"/>
    </location>
</feature>
<evidence type="ECO:0000313" key="9">
    <source>
        <dbReference type="Proteomes" id="UP001242480"/>
    </source>
</evidence>
<evidence type="ECO:0000256" key="7">
    <source>
        <dbReference type="SAM" id="Phobius"/>
    </source>
</evidence>
<accession>A0ABU0JE46</accession>
<protein>
    <submittedName>
        <fullName evidence="8">Membrane protein YccC</fullName>
    </submittedName>
</protein>
<evidence type="ECO:0000313" key="8">
    <source>
        <dbReference type="EMBL" id="MDQ0472552.1"/>
    </source>
</evidence>
<keyword evidence="3" id="KW-1003">Cell membrane</keyword>
<feature type="transmembrane region" description="Helical" evidence="7">
    <location>
        <begin position="20"/>
        <end position="42"/>
    </location>
</feature>
<evidence type="ECO:0000256" key="6">
    <source>
        <dbReference type="ARBA" id="ARBA00023136"/>
    </source>
</evidence>
<evidence type="ECO:0000256" key="5">
    <source>
        <dbReference type="ARBA" id="ARBA00022989"/>
    </source>
</evidence>
<comment type="caution">
    <text evidence="8">The sequence shown here is derived from an EMBL/GenBank/DDBJ whole genome shotgun (WGS) entry which is preliminary data.</text>
</comment>
<organism evidence="8 9">
    <name type="scientific">Labrys wisconsinensis</name>
    <dbReference type="NCBI Taxonomy" id="425677"/>
    <lineage>
        <taxon>Bacteria</taxon>
        <taxon>Pseudomonadati</taxon>
        <taxon>Pseudomonadota</taxon>
        <taxon>Alphaproteobacteria</taxon>
        <taxon>Hyphomicrobiales</taxon>
        <taxon>Xanthobacteraceae</taxon>
        <taxon>Labrys</taxon>
    </lineage>
</organism>
<evidence type="ECO:0000256" key="3">
    <source>
        <dbReference type="ARBA" id="ARBA00022475"/>
    </source>
</evidence>
<feature type="transmembrane region" description="Helical" evidence="7">
    <location>
        <begin position="146"/>
        <end position="168"/>
    </location>
</feature>
<keyword evidence="2" id="KW-0813">Transport</keyword>
<feature type="transmembrane region" description="Helical" evidence="7">
    <location>
        <begin position="474"/>
        <end position="492"/>
    </location>
</feature>
<gene>
    <name evidence="8" type="ORF">QO011_005581</name>
</gene>